<organism evidence="1">
    <name type="scientific">uncultured Sulfurovum sp</name>
    <dbReference type="NCBI Taxonomy" id="269237"/>
    <lineage>
        <taxon>Bacteria</taxon>
        <taxon>Pseudomonadati</taxon>
        <taxon>Campylobacterota</taxon>
        <taxon>Epsilonproteobacteria</taxon>
        <taxon>Campylobacterales</taxon>
        <taxon>Sulfurovaceae</taxon>
        <taxon>Sulfurovum</taxon>
        <taxon>environmental samples</taxon>
    </lineage>
</organism>
<name>A0A6S6SCV0_9BACT</name>
<dbReference type="AlphaFoldDB" id="A0A6S6SCV0"/>
<evidence type="ECO:0000313" key="1">
    <source>
        <dbReference type="EMBL" id="CAA6804046.1"/>
    </source>
</evidence>
<protein>
    <submittedName>
        <fullName evidence="1">Uncharacterized protein</fullName>
    </submittedName>
</protein>
<reference evidence="1" key="1">
    <citation type="submission" date="2020-01" db="EMBL/GenBank/DDBJ databases">
        <authorList>
            <person name="Meier V. D."/>
            <person name="Meier V D."/>
        </authorList>
    </citation>
    <scope>NUCLEOTIDE SEQUENCE</scope>
    <source>
        <strain evidence="1">HLG_WM_MAG_06</strain>
    </source>
</reference>
<accession>A0A6S6SCV0</accession>
<gene>
    <name evidence="1" type="ORF">HELGO_WM36722</name>
</gene>
<dbReference type="EMBL" id="CACVAP010000042">
    <property type="protein sequence ID" value="CAA6804046.1"/>
    <property type="molecule type" value="Genomic_DNA"/>
</dbReference>
<sequence>MPHIVLEKAKSVRECYDAIDVMVEKIDGGILKITDKYINAKETSALLESVTVDKGKSQSFFIQLSSKGDAVTVRLLPLTDPEKTKGVKQLMGIVAKKIKELKPEISYGKTNLQDFIGE</sequence>
<proteinExistence type="predicted"/>